<gene>
    <name evidence="2" type="ORF">ACFPQ9_05250</name>
</gene>
<feature type="domain" description="Bacterial bifunctional deaminase-reductase C-terminal" evidence="1">
    <location>
        <begin position="3"/>
        <end position="186"/>
    </location>
</feature>
<protein>
    <submittedName>
        <fullName evidence="2">Dihydrofolate reductase family protein</fullName>
    </submittedName>
</protein>
<evidence type="ECO:0000313" key="3">
    <source>
        <dbReference type="Proteomes" id="UP001596263"/>
    </source>
</evidence>
<organism evidence="2 3">
    <name type="scientific">Streptomyces coerulescens</name>
    <dbReference type="NCBI Taxonomy" id="29304"/>
    <lineage>
        <taxon>Bacteria</taxon>
        <taxon>Bacillati</taxon>
        <taxon>Actinomycetota</taxon>
        <taxon>Actinomycetes</taxon>
        <taxon>Kitasatosporales</taxon>
        <taxon>Streptomycetaceae</taxon>
        <taxon>Streptomyces</taxon>
    </lineage>
</organism>
<keyword evidence="3" id="KW-1185">Reference proteome</keyword>
<dbReference type="Gene3D" id="3.40.430.10">
    <property type="entry name" value="Dihydrofolate Reductase, subunit A"/>
    <property type="match status" value="1"/>
</dbReference>
<evidence type="ECO:0000259" key="1">
    <source>
        <dbReference type="Pfam" id="PF01872"/>
    </source>
</evidence>
<name>A0ABW0CCF0_STRCD</name>
<dbReference type="EMBL" id="JBHSKM010000002">
    <property type="protein sequence ID" value="MFC5213239.1"/>
    <property type="molecule type" value="Genomic_DNA"/>
</dbReference>
<evidence type="ECO:0000313" key="2">
    <source>
        <dbReference type="EMBL" id="MFC5213239.1"/>
    </source>
</evidence>
<proteinExistence type="predicted"/>
<dbReference type="Proteomes" id="UP001596263">
    <property type="component" value="Unassembled WGS sequence"/>
</dbReference>
<dbReference type="InterPro" id="IPR002734">
    <property type="entry name" value="RibDG_C"/>
</dbReference>
<reference evidence="3" key="1">
    <citation type="journal article" date="2019" name="Int. J. Syst. Evol. Microbiol.">
        <title>The Global Catalogue of Microorganisms (GCM) 10K type strain sequencing project: providing services to taxonomists for standard genome sequencing and annotation.</title>
        <authorList>
            <consortium name="The Broad Institute Genomics Platform"/>
            <consortium name="The Broad Institute Genome Sequencing Center for Infectious Disease"/>
            <person name="Wu L."/>
            <person name="Ma J."/>
        </authorList>
    </citation>
    <scope>NUCLEOTIDE SEQUENCE [LARGE SCALE GENOMIC DNA]</scope>
    <source>
        <strain evidence="3">KCTC 42586</strain>
    </source>
</reference>
<accession>A0ABW0CCF0</accession>
<comment type="caution">
    <text evidence="2">The sequence shown here is derived from an EMBL/GenBank/DDBJ whole genome shotgun (WGS) entry which is preliminary data.</text>
</comment>
<dbReference type="InterPro" id="IPR050765">
    <property type="entry name" value="Riboflavin_Biosynth_HTPR"/>
</dbReference>
<dbReference type="PANTHER" id="PTHR38011:SF2">
    <property type="entry name" value="BIFUNCTIONAL DEAMINASE-REDUCTASE DOMAIN PROTEIN"/>
    <property type="match status" value="1"/>
</dbReference>
<sequence>MGKLVSTLFVTLDGVYQAPGGREEDTRGGFEHGGWVFPYADDDFGQFITEVFGRPAAFLLGRRTYDIFASYWPKVTDPADPVAAKLNALPKYVASSTLTDPEWAGTTVVSGDLGKEVTALKERTDGELQVHGSGALVRSLLALGLVDTLHLLTFPVVLGSGHRLFTEGAVPTAFKHTGGSSTSTGVAINSYDLAGRPEYGTFGLPEDA</sequence>
<dbReference type="Pfam" id="PF01872">
    <property type="entry name" value="RibD_C"/>
    <property type="match status" value="1"/>
</dbReference>
<dbReference type="PANTHER" id="PTHR38011">
    <property type="entry name" value="DIHYDROFOLATE REDUCTASE FAMILY PROTEIN (AFU_ORTHOLOGUE AFUA_8G06820)"/>
    <property type="match status" value="1"/>
</dbReference>
<dbReference type="RefSeq" id="WP_380847230.1">
    <property type="nucleotide sequence ID" value="NZ_JBHSKM010000002.1"/>
</dbReference>
<dbReference type="InterPro" id="IPR024072">
    <property type="entry name" value="DHFR-like_dom_sf"/>
</dbReference>
<dbReference type="SUPFAM" id="SSF53597">
    <property type="entry name" value="Dihydrofolate reductase-like"/>
    <property type="match status" value="1"/>
</dbReference>